<accession>A0A0J1K866</accession>
<dbReference type="SUPFAM" id="SSF56281">
    <property type="entry name" value="Metallo-hydrolase/oxidoreductase"/>
    <property type="match status" value="1"/>
</dbReference>
<dbReference type="PATRIC" id="fig|320778.3.peg.1821"/>
<dbReference type="RefSeq" id="WP_047884702.1">
    <property type="nucleotide sequence ID" value="NZ_LDOU01000006.1"/>
</dbReference>
<proteinExistence type="predicted"/>
<dbReference type="PANTHER" id="PTHR30619">
    <property type="entry name" value="DNA INTERNALIZATION/COMPETENCE PROTEIN COMEC/REC2"/>
    <property type="match status" value="1"/>
</dbReference>
<keyword evidence="3" id="KW-1185">Reference proteome</keyword>
<dbReference type="PANTHER" id="PTHR30619:SF1">
    <property type="entry name" value="RECOMBINATION PROTEIN 2"/>
    <property type="match status" value="1"/>
</dbReference>
<evidence type="ECO:0000259" key="1">
    <source>
        <dbReference type="Pfam" id="PF00753"/>
    </source>
</evidence>
<dbReference type="Gene3D" id="3.60.15.10">
    <property type="entry name" value="Ribonuclease Z/Hydroxyacylglutathione hydrolase-like"/>
    <property type="match status" value="1"/>
</dbReference>
<organism evidence="2 3">
    <name type="scientific">Photobacterium ganghwense</name>
    <dbReference type="NCBI Taxonomy" id="320778"/>
    <lineage>
        <taxon>Bacteria</taxon>
        <taxon>Pseudomonadati</taxon>
        <taxon>Pseudomonadota</taxon>
        <taxon>Gammaproteobacteria</taxon>
        <taxon>Vibrionales</taxon>
        <taxon>Vibrionaceae</taxon>
        <taxon>Photobacterium</taxon>
    </lineage>
</organism>
<evidence type="ECO:0000313" key="2">
    <source>
        <dbReference type="EMBL" id="KLV10537.1"/>
    </source>
</evidence>
<dbReference type="STRING" id="320778.ABT57_08395"/>
<dbReference type="OrthoDB" id="418728at2"/>
<name>A0A0J1K866_9GAMM</name>
<protein>
    <submittedName>
        <fullName evidence="2">Metallo-beta-lactamase</fullName>
    </submittedName>
</protein>
<dbReference type="EMBL" id="LDOU01000006">
    <property type="protein sequence ID" value="KLV10537.1"/>
    <property type="molecule type" value="Genomic_DNA"/>
</dbReference>
<evidence type="ECO:0000313" key="3">
    <source>
        <dbReference type="Proteomes" id="UP000035909"/>
    </source>
</evidence>
<reference evidence="2 3" key="1">
    <citation type="submission" date="2015-05" db="EMBL/GenBank/DDBJ databases">
        <title>Photobacterium galathea sp. nov.</title>
        <authorList>
            <person name="Machado H."/>
            <person name="Gram L."/>
        </authorList>
    </citation>
    <scope>NUCLEOTIDE SEQUENCE [LARGE SCALE GENOMIC DNA]</scope>
    <source>
        <strain evidence="2 3">DSM 22954</strain>
    </source>
</reference>
<dbReference type="AlphaFoldDB" id="A0A0J1K866"/>
<dbReference type="InterPro" id="IPR052159">
    <property type="entry name" value="Competence_DNA_uptake"/>
</dbReference>
<sequence length="352" mass="39032">MAISVRVLKANHGDCILVTHKGPHGTFNLLIDGGNAGTFKYGQQDRMKGELCKLLDEIKALNQHIDLVILTHIDDDHIGGLLKALKSPGYGQLVKSVWFNSSRLITDHFSFPEIPANDIYLPDSSPDTSVRQGKKFEDLLDELGVERSHIIMAGQKIVKGPFTFKILSPNETQLRKLLCIWPVEKTSPNTSADVTDYSLSLEQLWVDDSFESDTSIANGSSIAFMLQADDQRMLFLGDAYDTCIVESLKQLGYNEQNKLQLSLVKISHHGSQYNTSSDFLSMISATHYVISTNGARHGLPNKRTIARILAAGDGKICFNYPEVAASMLLPNEQHQYAGRLDVVGQIEFEHDA</sequence>
<feature type="domain" description="Metallo-beta-lactamase" evidence="1">
    <location>
        <begin position="12"/>
        <end position="97"/>
    </location>
</feature>
<dbReference type="InterPro" id="IPR001279">
    <property type="entry name" value="Metallo-B-lactamas"/>
</dbReference>
<dbReference type="Proteomes" id="UP000035909">
    <property type="component" value="Unassembled WGS sequence"/>
</dbReference>
<dbReference type="InterPro" id="IPR036866">
    <property type="entry name" value="RibonucZ/Hydroxyglut_hydro"/>
</dbReference>
<gene>
    <name evidence="2" type="ORF">ABT57_08395</name>
</gene>
<dbReference type="Pfam" id="PF00753">
    <property type="entry name" value="Lactamase_B"/>
    <property type="match status" value="1"/>
</dbReference>
<comment type="caution">
    <text evidence="2">The sequence shown here is derived from an EMBL/GenBank/DDBJ whole genome shotgun (WGS) entry which is preliminary data.</text>
</comment>